<proteinExistence type="predicted"/>
<protein>
    <recommendedName>
        <fullName evidence="4">Sugar phosphate transporter domain-containing protein</fullName>
    </recommendedName>
</protein>
<dbReference type="Proteomes" id="UP000789595">
    <property type="component" value="Unassembled WGS sequence"/>
</dbReference>
<keyword evidence="1" id="KW-0812">Transmembrane</keyword>
<comment type="caution">
    <text evidence="2">The sequence shown here is derived from an EMBL/GenBank/DDBJ whole genome shotgun (WGS) entry which is preliminary data.</text>
</comment>
<sequence>MAYGAIPGDGTAGAAEAPQQRCKVAVAIILCLLTISVVPLANKAVLKRGANGAPLAMTACQLLGAALLFGLCHVLHSAATGALARPTRAELRRKARNIAPLGVAFGLKLGVTNVGLSLVSVELHVLLMATDIFWTALFARLINREVPSPAGALALVGCFVGACLVSTNAIDAVEPGDAPIYAIALNLIGPAFQGIVVALLRKSARREIDAENTSYAEFTFLKLCFSALAAFPVALLYEGVAAVATLHLETARFAISTLLVSGVQLSFTVLATLTSSTSVGVVGTCKVVPQWLLAFVANGTSLSPQHLAAHHLQHLVGVVLVTLSALLWAYSGGAHARRDTAARVLAEVFDAATPPGSPSRATSPHSPALLKLGSF</sequence>
<dbReference type="EMBL" id="CAKKNE010000006">
    <property type="protein sequence ID" value="CAH0379490.1"/>
    <property type="molecule type" value="Genomic_DNA"/>
</dbReference>
<feature type="transmembrane region" description="Helical" evidence="1">
    <location>
        <begin position="53"/>
        <end position="76"/>
    </location>
</feature>
<reference evidence="2" key="1">
    <citation type="submission" date="2021-11" db="EMBL/GenBank/DDBJ databases">
        <authorList>
            <consortium name="Genoscope - CEA"/>
            <person name="William W."/>
        </authorList>
    </citation>
    <scope>NUCLEOTIDE SEQUENCE</scope>
</reference>
<evidence type="ECO:0008006" key="4">
    <source>
        <dbReference type="Google" id="ProtNLM"/>
    </source>
</evidence>
<name>A0A8J2SSV0_9STRA</name>
<evidence type="ECO:0000256" key="1">
    <source>
        <dbReference type="SAM" id="Phobius"/>
    </source>
</evidence>
<accession>A0A8J2SSV0</accession>
<feature type="transmembrane region" description="Helical" evidence="1">
    <location>
        <begin position="180"/>
        <end position="200"/>
    </location>
</feature>
<feature type="transmembrane region" description="Helical" evidence="1">
    <location>
        <begin position="97"/>
        <end position="119"/>
    </location>
</feature>
<feature type="transmembrane region" description="Helical" evidence="1">
    <location>
        <begin position="312"/>
        <end position="330"/>
    </location>
</feature>
<dbReference type="OrthoDB" id="445007at2759"/>
<evidence type="ECO:0000313" key="3">
    <source>
        <dbReference type="Proteomes" id="UP000789595"/>
    </source>
</evidence>
<feature type="transmembrane region" description="Helical" evidence="1">
    <location>
        <begin position="220"/>
        <end position="247"/>
    </location>
</feature>
<feature type="transmembrane region" description="Helical" evidence="1">
    <location>
        <begin position="280"/>
        <end position="300"/>
    </location>
</feature>
<feature type="transmembrane region" description="Helical" evidence="1">
    <location>
        <begin position="125"/>
        <end position="143"/>
    </location>
</feature>
<keyword evidence="1" id="KW-0472">Membrane</keyword>
<feature type="transmembrane region" description="Helical" evidence="1">
    <location>
        <begin position="150"/>
        <end position="168"/>
    </location>
</feature>
<gene>
    <name evidence="2" type="ORF">PECAL_6P11150</name>
</gene>
<feature type="transmembrane region" description="Helical" evidence="1">
    <location>
        <begin position="253"/>
        <end position="273"/>
    </location>
</feature>
<evidence type="ECO:0000313" key="2">
    <source>
        <dbReference type="EMBL" id="CAH0379490.1"/>
    </source>
</evidence>
<keyword evidence="1" id="KW-1133">Transmembrane helix</keyword>
<dbReference type="AlphaFoldDB" id="A0A8J2SSV0"/>
<organism evidence="2 3">
    <name type="scientific">Pelagomonas calceolata</name>
    <dbReference type="NCBI Taxonomy" id="35677"/>
    <lineage>
        <taxon>Eukaryota</taxon>
        <taxon>Sar</taxon>
        <taxon>Stramenopiles</taxon>
        <taxon>Ochrophyta</taxon>
        <taxon>Pelagophyceae</taxon>
        <taxon>Pelagomonadales</taxon>
        <taxon>Pelagomonadaceae</taxon>
        <taxon>Pelagomonas</taxon>
    </lineage>
</organism>
<feature type="transmembrane region" description="Helical" evidence="1">
    <location>
        <begin position="24"/>
        <end position="41"/>
    </location>
</feature>
<keyword evidence="3" id="KW-1185">Reference proteome</keyword>